<comment type="caution">
    <text evidence="3">The sequence shown here is derived from an EMBL/GenBank/DDBJ whole genome shotgun (WGS) entry which is preliminary data.</text>
</comment>
<dbReference type="EMBL" id="MSBD01000051">
    <property type="protein sequence ID" value="ORN25665.1"/>
    <property type="molecule type" value="Genomic_DNA"/>
</dbReference>
<feature type="compositionally biased region" description="Basic and acidic residues" evidence="1">
    <location>
        <begin position="77"/>
        <end position="90"/>
    </location>
</feature>
<keyword evidence="2" id="KW-0472">Membrane</keyword>
<evidence type="ECO:0000256" key="1">
    <source>
        <dbReference type="SAM" id="MobiDB-lite"/>
    </source>
</evidence>
<dbReference type="AlphaFoldDB" id="A0A1X1FC05"/>
<dbReference type="STRING" id="152331.FAM21731_02514"/>
<protein>
    <submittedName>
        <fullName evidence="3">Uncharacterized protein</fullName>
    </submittedName>
</protein>
<name>A0A1X1FC05_9LACO</name>
<dbReference type="KEGG" id="lpar:FAM21731_02514"/>
<keyword evidence="2" id="KW-1133">Transmembrane helix</keyword>
<evidence type="ECO:0000313" key="3">
    <source>
        <dbReference type="EMBL" id="ORN25665.1"/>
    </source>
</evidence>
<keyword evidence="2" id="KW-0812">Transmembrane</keyword>
<gene>
    <name evidence="3" type="ORF">FAM23169_02482</name>
</gene>
<feature type="region of interest" description="Disordered" evidence="1">
    <location>
        <begin position="68"/>
        <end position="90"/>
    </location>
</feature>
<proteinExistence type="predicted"/>
<dbReference type="Proteomes" id="UP000193009">
    <property type="component" value="Unassembled WGS sequence"/>
</dbReference>
<sequence>MSHLAMVKNVLRIQNYRLKIEKYEQGSLTVVAVIFVGILVSCLMFQLAAYKQEMGSIYRITESDRKMRHQLKKQHLKKDVHDKRTNGHDS</sequence>
<evidence type="ECO:0000313" key="4">
    <source>
        <dbReference type="Proteomes" id="UP000193009"/>
    </source>
</evidence>
<evidence type="ECO:0000256" key="2">
    <source>
        <dbReference type="SAM" id="Phobius"/>
    </source>
</evidence>
<organism evidence="3 4">
    <name type="scientific">Lentilactobacillus parabuchneri</name>
    <dbReference type="NCBI Taxonomy" id="152331"/>
    <lineage>
        <taxon>Bacteria</taxon>
        <taxon>Bacillati</taxon>
        <taxon>Bacillota</taxon>
        <taxon>Bacilli</taxon>
        <taxon>Lactobacillales</taxon>
        <taxon>Lactobacillaceae</taxon>
        <taxon>Lentilactobacillus</taxon>
    </lineage>
</organism>
<keyword evidence="4" id="KW-1185">Reference proteome</keyword>
<feature type="transmembrane region" description="Helical" evidence="2">
    <location>
        <begin position="28"/>
        <end position="50"/>
    </location>
</feature>
<dbReference type="RefSeq" id="WP_225355022.1">
    <property type="nucleotide sequence ID" value="NZ_CP050493.1"/>
</dbReference>
<accession>A0A1X1FC05</accession>
<reference evidence="3 4" key="1">
    <citation type="journal article" date="2017" name="Front. Microbiol.">
        <title>The Histidine Decarboxylase Gene Cluster of Lactobacillus parabuchneri Was Gained by Horizontal Gene Transfer and Is Mobile within the Species.</title>
        <authorList>
            <person name="Wuthrich D."/>
            <person name="Berthoud H."/>
            <person name="Wechsler D."/>
            <person name="Eugster E."/>
            <person name="Irmler S."/>
            <person name="Bruggmann R."/>
        </authorList>
    </citation>
    <scope>NUCLEOTIDE SEQUENCE [LARGE SCALE GENOMIC DNA]</scope>
    <source>
        <strain evidence="3 4">FAM23169</strain>
    </source>
</reference>